<dbReference type="Proteomes" id="UP000002051">
    <property type="component" value="Unassembled WGS sequence"/>
</dbReference>
<proteinExistence type="predicted"/>
<keyword evidence="3" id="KW-1185">Reference proteome</keyword>
<evidence type="ECO:0000313" key="3">
    <source>
        <dbReference type="Proteomes" id="UP000002051"/>
    </source>
</evidence>
<dbReference type="EMBL" id="CM001217">
    <property type="protein sequence ID" value="AES61154.1"/>
    <property type="molecule type" value="Genomic_DNA"/>
</dbReference>
<dbReference type="AlphaFoldDB" id="G7I5N3"/>
<reference evidence="1 3" key="2">
    <citation type="journal article" date="2014" name="BMC Genomics">
        <title>An improved genome release (version Mt4.0) for the model legume Medicago truncatula.</title>
        <authorList>
            <person name="Tang H."/>
            <person name="Krishnakumar V."/>
            <person name="Bidwell S."/>
            <person name="Rosen B."/>
            <person name="Chan A."/>
            <person name="Zhou S."/>
            <person name="Gentzbittel L."/>
            <person name="Childs K.L."/>
            <person name="Yandell M."/>
            <person name="Gundlach H."/>
            <person name="Mayer K.F."/>
            <person name="Schwartz D.C."/>
            <person name="Town C.D."/>
        </authorList>
    </citation>
    <scope>GENOME REANNOTATION</scope>
    <source>
        <strain evidence="2 3">cv. Jemalong A17</strain>
    </source>
</reference>
<organism evidence="1 3">
    <name type="scientific">Medicago truncatula</name>
    <name type="common">Barrel medic</name>
    <name type="synonym">Medicago tribuloides</name>
    <dbReference type="NCBI Taxonomy" id="3880"/>
    <lineage>
        <taxon>Eukaryota</taxon>
        <taxon>Viridiplantae</taxon>
        <taxon>Streptophyta</taxon>
        <taxon>Embryophyta</taxon>
        <taxon>Tracheophyta</taxon>
        <taxon>Spermatophyta</taxon>
        <taxon>Magnoliopsida</taxon>
        <taxon>eudicotyledons</taxon>
        <taxon>Gunneridae</taxon>
        <taxon>Pentapetalae</taxon>
        <taxon>rosids</taxon>
        <taxon>fabids</taxon>
        <taxon>Fabales</taxon>
        <taxon>Fabaceae</taxon>
        <taxon>Papilionoideae</taxon>
        <taxon>50 kb inversion clade</taxon>
        <taxon>NPAAA clade</taxon>
        <taxon>Hologalegina</taxon>
        <taxon>IRL clade</taxon>
        <taxon>Trifolieae</taxon>
        <taxon>Medicago</taxon>
    </lineage>
</organism>
<dbReference type="EnsemblPlants" id="AES61154">
    <property type="protein sequence ID" value="AES61154"/>
    <property type="gene ID" value="MTR_1g079480"/>
</dbReference>
<dbReference type="PaxDb" id="3880-AES61154"/>
<evidence type="ECO:0000313" key="2">
    <source>
        <dbReference type="EnsemblPlants" id="AES61154"/>
    </source>
</evidence>
<gene>
    <name evidence="1" type="ordered locus">MTR_1g079480</name>
</gene>
<dbReference type="HOGENOM" id="CLU_2870953_0_0_1"/>
<reference evidence="2" key="3">
    <citation type="submission" date="2015-04" db="UniProtKB">
        <authorList>
            <consortium name="EnsemblPlants"/>
        </authorList>
    </citation>
    <scope>IDENTIFICATION</scope>
    <source>
        <strain evidence="2">cv. Jemalong A17</strain>
    </source>
</reference>
<dbReference type="OMA" id="IGWNGME"/>
<accession>G7I5N3</accession>
<evidence type="ECO:0000313" key="1">
    <source>
        <dbReference type="EMBL" id="AES61154.1"/>
    </source>
</evidence>
<protein>
    <submittedName>
        <fullName evidence="1 2">Uncharacterized protein</fullName>
    </submittedName>
</protein>
<reference evidence="1 3" key="1">
    <citation type="journal article" date="2011" name="Nature">
        <title>The Medicago genome provides insight into the evolution of rhizobial symbioses.</title>
        <authorList>
            <person name="Young N.D."/>
            <person name="Debelle F."/>
            <person name="Oldroyd G.E."/>
            <person name="Geurts R."/>
            <person name="Cannon S.B."/>
            <person name="Udvardi M.K."/>
            <person name="Benedito V.A."/>
            <person name="Mayer K.F."/>
            <person name="Gouzy J."/>
            <person name="Schoof H."/>
            <person name="Van de Peer Y."/>
            <person name="Proost S."/>
            <person name="Cook D.R."/>
            <person name="Meyers B.C."/>
            <person name="Spannagl M."/>
            <person name="Cheung F."/>
            <person name="De Mita S."/>
            <person name="Krishnakumar V."/>
            <person name="Gundlach H."/>
            <person name="Zhou S."/>
            <person name="Mudge J."/>
            <person name="Bharti A.K."/>
            <person name="Murray J.D."/>
            <person name="Naoumkina M.A."/>
            <person name="Rosen B."/>
            <person name="Silverstein K.A."/>
            <person name="Tang H."/>
            <person name="Rombauts S."/>
            <person name="Zhao P.X."/>
            <person name="Zhou P."/>
            <person name="Barbe V."/>
            <person name="Bardou P."/>
            <person name="Bechner M."/>
            <person name="Bellec A."/>
            <person name="Berger A."/>
            <person name="Berges H."/>
            <person name="Bidwell S."/>
            <person name="Bisseling T."/>
            <person name="Choisne N."/>
            <person name="Couloux A."/>
            <person name="Denny R."/>
            <person name="Deshpande S."/>
            <person name="Dai X."/>
            <person name="Doyle J.J."/>
            <person name="Dudez A.M."/>
            <person name="Farmer A.D."/>
            <person name="Fouteau S."/>
            <person name="Franken C."/>
            <person name="Gibelin C."/>
            <person name="Gish J."/>
            <person name="Goldstein S."/>
            <person name="Gonzalez A.J."/>
            <person name="Green P.J."/>
            <person name="Hallab A."/>
            <person name="Hartog M."/>
            <person name="Hua A."/>
            <person name="Humphray S.J."/>
            <person name="Jeong D.H."/>
            <person name="Jing Y."/>
            <person name="Jocker A."/>
            <person name="Kenton S.M."/>
            <person name="Kim D.J."/>
            <person name="Klee K."/>
            <person name="Lai H."/>
            <person name="Lang C."/>
            <person name="Lin S."/>
            <person name="Macmil S.L."/>
            <person name="Magdelenat G."/>
            <person name="Matthews L."/>
            <person name="McCorrison J."/>
            <person name="Monaghan E.L."/>
            <person name="Mun J.H."/>
            <person name="Najar F.Z."/>
            <person name="Nicholson C."/>
            <person name="Noirot C."/>
            <person name="O'Bleness M."/>
            <person name="Paule C.R."/>
            <person name="Poulain J."/>
            <person name="Prion F."/>
            <person name="Qin B."/>
            <person name="Qu C."/>
            <person name="Retzel E.F."/>
            <person name="Riddle C."/>
            <person name="Sallet E."/>
            <person name="Samain S."/>
            <person name="Samson N."/>
            <person name="Sanders I."/>
            <person name="Saurat O."/>
            <person name="Scarpelli C."/>
            <person name="Schiex T."/>
            <person name="Segurens B."/>
            <person name="Severin A.J."/>
            <person name="Sherrier D.J."/>
            <person name="Shi R."/>
            <person name="Sims S."/>
            <person name="Singer S.R."/>
            <person name="Sinharoy S."/>
            <person name="Sterck L."/>
            <person name="Viollet A."/>
            <person name="Wang B.B."/>
            <person name="Wang K."/>
            <person name="Wang M."/>
            <person name="Wang X."/>
            <person name="Warfsmann J."/>
            <person name="Weissenbach J."/>
            <person name="White D.D."/>
            <person name="White J.D."/>
            <person name="Wiley G.B."/>
            <person name="Wincker P."/>
            <person name="Xing Y."/>
            <person name="Yang L."/>
            <person name="Yao Z."/>
            <person name="Ying F."/>
            <person name="Zhai J."/>
            <person name="Zhou L."/>
            <person name="Zuber A."/>
            <person name="Denarie J."/>
            <person name="Dixon R.A."/>
            <person name="May G.D."/>
            <person name="Schwartz D.C."/>
            <person name="Rogers J."/>
            <person name="Quetier F."/>
            <person name="Town C.D."/>
            <person name="Roe B.A."/>
        </authorList>
    </citation>
    <scope>NUCLEOTIDE SEQUENCE [LARGE SCALE GENOMIC DNA]</scope>
    <source>
        <strain evidence="1">A17</strain>
        <strain evidence="2 3">cv. Jemalong A17</strain>
    </source>
</reference>
<sequence length="64" mass="7420">MFGLMDCNGMEWYGMVRGYVPLFRFLKIGWNGMEHDGIHSIPYHHLSLFFIPPNLGGMQWNGTT</sequence>
<name>G7I5N3_MEDTR</name>